<dbReference type="CDD" id="cd04382">
    <property type="entry name" value="RhoGAP_MgcRacGAP"/>
    <property type="match status" value="1"/>
</dbReference>
<dbReference type="InterPro" id="IPR008936">
    <property type="entry name" value="Rho_GTPase_activation_prot"/>
</dbReference>
<dbReference type="InterPro" id="IPR002219">
    <property type="entry name" value="PKC_DAG/PE"/>
</dbReference>
<sequence length="356" mass="39807">ANESIITKTTVTVPNNGGVIEAVSTIEAVPYYTRSRKTAQLQPWSSDSSLMRPIDERHEADCCRTPQHQGIRLHEFVSKTVIKPESCVPCGKRIKFGKLSLKCRDCRVVAHPECRERCPLPCIPTSGNTPVRIGEGTLADFVPSTSPMIPSIVVHCVSEIEQRGLHETGLYRISGCDRTVKDLKEKFLRGKSVPLLSKVDDIHAVCGFLKDFLLRNLKEPLLTFRLNKLFMNAAEISDDDNSIAAIYQAVDELPAANRDTLAFLMMHLQRVSDSPDCKMGVINLSKVFGPTLVGHAVSDPDPMTILQDTKRQPKVVERLMSLPADYWNQFMMVENIDPSHIIENTNIFLALLRLLM</sequence>
<dbReference type="PANTHER" id="PTHR46199">
    <property type="entry name" value="RAC GTPASE-ACTIVATING PROTEIN 1"/>
    <property type="match status" value="1"/>
</dbReference>
<dbReference type="PROSITE" id="PS50081">
    <property type="entry name" value="ZF_DAG_PE_2"/>
    <property type="match status" value="1"/>
</dbReference>
<evidence type="ECO:0000259" key="3">
    <source>
        <dbReference type="PROSITE" id="PS50081"/>
    </source>
</evidence>
<comment type="caution">
    <text evidence="5">The sequence shown here is derived from an EMBL/GenBank/DDBJ whole genome shotgun (WGS) entry which is preliminary data.</text>
</comment>
<dbReference type="EMBL" id="CATNWA010009109">
    <property type="protein sequence ID" value="CAI9557416.1"/>
    <property type="molecule type" value="Genomic_DNA"/>
</dbReference>
<evidence type="ECO:0000313" key="6">
    <source>
        <dbReference type="Proteomes" id="UP001162483"/>
    </source>
</evidence>
<protein>
    <recommendedName>
        <fullName evidence="7">Rac GTPase-activating protein 1</fullName>
    </recommendedName>
</protein>
<evidence type="ECO:0008006" key="7">
    <source>
        <dbReference type="Google" id="ProtNLM"/>
    </source>
</evidence>
<dbReference type="SMART" id="SM00109">
    <property type="entry name" value="C1"/>
    <property type="match status" value="1"/>
</dbReference>
<feature type="non-terminal residue" evidence="5">
    <location>
        <position position="1"/>
    </location>
</feature>
<dbReference type="SUPFAM" id="SSF57889">
    <property type="entry name" value="Cysteine-rich domain"/>
    <property type="match status" value="1"/>
</dbReference>
<dbReference type="PANTHER" id="PTHR46199:SF3">
    <property type="entry name" value="RAC GTPASE-ACTIVATING PROTEIN 1"/>
    <property type="match status" value="1"/>
</dbReference>
<dbReference type="InterPro" id="IPR046349">
    <property type="entry name" value="C1-like_sf"/>
</dbReference>
<proteinExistence type="predicted"/>
<dbReference type="Gene3D" id="1.10.555.10">
    <property type="entry name" value="Rho GTPase activation protein"/>
    <property type="match status" value="1"/>
</dbReference>
<dbReference type="SUPFAM" id="SSF48350">
    <property type="entry name" value="GTPase activation domain, GAP"/>
    <property type="match status" value="1"/>
</dbReference>
<dbReference type="Pfam" id="PF00130">
    <property type="entry name" value="C1_1"/>
    <property type="match status" value="1"/>
</dbReference>
<evidence type="ECO:0000256" key="1">
    <source>
        <dbReference type="ARBA" id="ARBA00022723"/>
    </source>
</evidence>
<feature type="domain" description="Phorbol-ester/DAG-type" evidence="3">
    <location>
        <begin position="73"/>
        <end position="122"/>
    </location>
</feature>
<keyword evidence="6" id="KW-1185">Reference proteome</keyword>
<dbReference type="Pfam" id="PF00620">
    <property type="entry name" value="RhoGAP"/>
    <property type="match status" value="1"/>
</dbReference>
<dbReference type="CDD" id="cd20821">
    <property type="entry name" value="C1_MgcRacGAP"/>
    <property type="match status" value="1"/>
</dbReference>
<feature type="domain" description="Rho-GAP" evidence="4">
    <location>
        <begin position="136"/>
        <end position="327"/>
    </location>
</feature>
<dbReference type="PROSITE" id="PS00479">
    <property type="entry name" value="ZF_DAG_PE_1"/>
    <property type="match status" value="1"/>
</dbReference>
<keyword evidence="1" id="KW-0479">Metal-binding</keyword>
<gene>
    <name evidence="5" type="ORF">SPARVUS_LOCUS4698699</name>
</gene>
<organism evidence="5 6">
    <name type="scientific">Staurois parvus</name>
    <dbReference type="NCBI Taxonomy" id="386267"/>
    <lineage>
        <taxon>Eukaryota</taxon>
        <taxon>Metazoa</taxon>
        <taxon>Chordata</taxon>
        <taxon>Craniata</taxon>
        <taxon>Vertebrata</taxon>
        <taxon>Euteleostomi</taxon>
        <taxon>Amphibia</taxon>
        <taxon>Batrachia</taxon>
        <taxon>Anura</taxon>
        <taxon>Neobatrachia</taxon>
        <taxon>Ranoidea</taxon>
        <taxon>Ranidae</taxon>
        <taxon>Staurois</taxon>
    </lineage>
</organism>
<dbReference type="SMART" id="SM00324">
    <property type="entry name" value="RhoGAP"/>
    <property type="match status" value="1"/>
</dbReference>
<name>A0ABN9CDU7_9NEOB</name>
<keyword evidence="2" id="KW-0862">Zinc</keyword>
<evidence type="ECO:0000259" key="4">
    <source>
        <dbReference type="PROSITE" id="PS50238"/>
    </source>
</evidence>
<dbReference type="PROSITE" id="PS50238">
    <property type="entry name" value="RHOGAP"/>
    <property type="match status" value="1"/>
</dbReference>
<dbReference type="Gene3D" id="3.30.60.20">
    <property type="match status" value="1"/>
</dbReference>
<reference evidence="5" key="1">
    <citation type="submission" date="2023-05" db="EMBL/GenBank/DDBJ databases">
        <authorList>
            <person name="Stuckert A."/>
        </authorList>
    </citation>
    <scope>NUCLEOTIDE SEQUENCE</scope>
</reference>
<dbReference type="InterPro" id="IPR000198">
    <property type="entry name" value="RhoGAP_dom"/>
</dbReference>
<evidence type="ECO:0000313" key="5">
    <source>
        <dbReference type="EMBL" id="CAI9557416.1"/>
    </source>
</evidence>
<accession>A0ABN9CDU7</accession>
<evidence type="ECO:0000256" key="2">
    <source>
        <dbReference type="ARBA" id="ARBA00022833"/>
    </source>
</evidence>
<dbReference type="Proteomes" id="UP001162483">
    <property type="component" value="Unassembled WGS sequence"/>
</dbReference>